<protein>
    <submittedName>
        <fullName evidence="2">Uncharacterized protein</fullName>
    </submittedName>
</protein>
<dbReference type="RefSeq" id="WP_009714660.1">
    <property type="nucleotide sequence ID" value="NZ_GG657754.1"/>
</dbReference>
<evidence type="ECO:0000313" key="2">
    <source>
        <dbReference type="EMBL" id="EFL22840.1"/>
    </source>
</evidence>
<dbReference type="STRING" id="457427.SSOG_02554"/>
<organism evidence="2 3">
    <name type="scientific">Streptomyces himastatinicus ATCC 53653</name>
    <dbReference type="NCBI Taxonomy" id="457427"/>
    <lineage>
        <taxon>Bacteria</taxon>
        <taxon>Bacillati</taxon>
        <taxon>Actinomycetota</taxon>
        <taxon>Actinomycetes</taxon>
        <taxon>Kitasatosporales</taxon>
        <taxon>Streptomycetaceae</taxon>
        <taxon>Streptomyces</taxon>
        <taxon>Streptomyces violaceusniger group</taxon>
    </lineage>
</organism>
<accession>D9WB63</accession>
<dbReference type="EMBL" id="GG657754">
    <property type="protein sequence ID" value="EFL22840.1"/>
    <property type="molecule type" value="Genomic_DNA"/>
</dbReference>
<reference evidence="2 3" key="1">
    <citation type="submission" date="2009-02" db="EMBL/GenBank/DDBJ databases">
        <title>Annotation of Streptomyces hygroscopicus strain ATCC 53653.</title>
        <authorList>
            <consortium name="The Broad Institute Genome Sequencing Platform"/>
            <consortium name="Broad Institute Microbial Sequencing Center"/>
            <person name="Fischbach M."/>
            <person name="Godfrey P."/>
            <person name="Ward D."/>
            <person name="Young S."/>
            <person name="Zeng Q."/>
            <person name="Koehrsen M."/>
            <person name="Alvarado L."/>
            <person name="Berlin A.M."/>
            <person name="Bochicchio J."/>
            <person name="Borenstein D."/>
            <person name="Chapman S.B."/>
            <person name="Chen Z."/>
            <person name="Engels R."/>
            <person name="Freedman E."/>
            <person name="Gellesch M."/>
            <person name="Goldberg J."/>
            <person name="Griggs A."/>
            <person name="Gujja S."/>
            <person name="Heilman E.R."/>
            <person name="Heiman D.I."/>
            <person name="Hepburn T.A."/>
            <person name="Howarth C."/>
            <person name="Jen D."/>
            <person name="Larson L."/>
            <person name="Lewis B."/>
            <person name="Mehta T."/>
            <person name="Park D."/>
            <person name="Pearson M."/>
            <person name="Richards J."/>
            <person name="Roberts A."/>
            <person name="Saif S."/>
            <person name="Shea T.D."/>
            <person name="Shenoy N."/>
            <person name="Sisk P."/>
            <person name="Stolte C."/>
            <person name="Sykes S.N."/>
            <person name="Thomson T."/>
            <person name="Walk T."/>
            <person name="White J."/>
            <person name="Yandava C."/>
            <person name="Straight P."/>
            <person name="Clardy J."/>
            <person name="Hung D."/>
            <person name="Kolter R."/>
            <person name="Mekalanos J."/>
            <person name="Walker S."/>
            <person name="Walsh C.T."/>
            <person name="Wieland-Brown L.C."/>
            <person name="Haas B."/>
            <person name="Nusbaum C."/>
            <person name="Birren B."/>
        </authorList>
    </citation>
    <scope>NUCLEOTIDE SEQUENCE [LARGE SCALE GENOMIC DNA]</scope>
    <source>
        <strain evidence="2 3">ATCC 53653</strain>
    </source>
</reference>
<feature type="region of interest" description="Disordered" evidence="1">
    <location>
        <begin position="118"/>
        <end position="159"/>
    </location>
</feature>
<dbReference type="Proteomes" id="UP000003963">
    <property type="component" value="Unassembled WGS sequence"/>
</dbReference>
<proteinExistence type="predicted"/>
<feature type="compositionally biased region" description="Basic and acidic residues" evidence="1">
    <location>
        <begin position="125"/>
        <end position="136"/>
    </location>
</feature>
<keyword evidence="3" id="KW-1185">Reference proteome</keyword>
<evidence type="ECO:0000313" key="3">
    <source>
        <dbReference type="Proteomes" id="UP000003963"/>
    </source>
</evidence>
<sequence>MGEVGARPGLNAGSGISKKAETLAHFKKQLDKMLKDLEESPAAKSEISRHRIAAAAYGKFPAAEELAGSYQRVHTRLEELSQILGDQLEALGVTVQLSDRGYDSVDAEQAARLQEIHKRAQNYYDRTDPQRGRSADDDANAAGRDTGKSGTSDSDETFS</sequence>
<dbReference type="OrthoDB" id="4296169at2"/>
<dbReference type="HOGENOM" id="CLU_139816_0_0_11"/>
<dbReference type="AlphaFoldDB" id="D9WB63"/>
<gene>
    <name evidence="2" type="ORF">SSOG_02554</name>
</gene>
<name>D9WB63_9ACTN</name>
<evidence type="ECO:0000256" key="1">
    <source>
        <dbReference type="SAM" id="MobiDB-lite"/>
    </source>
</evidence>